<name>A0AAW2EIU5_9HYME</name>
<evidence type="ECO:0000313" key="3">
    <source>
        <dbReference type="Proteomes" id="UP001430953"/>
    </source>
</evidence>
<evidence type="ECO:0000256" key="1">
    <source>
        <dbReference type="SAM" id="MobiDB-lite"/>
    </source>
</evidence>
<keyword evidence="3" id="KW-1185">Reference proteome</keyword>
<comment type="caution">
    <text evidence="2">The sequence shown here is derived from an EMBL/GenBank/DDBJ whole genome shotgun (WGS) entry which is preliminary data.</text>
</comment>
<reference evidence="2 3" key="1">
    <citation type="submission" date="2023-03" db="EMBL/GenBank/DDBJ databases">
        <title>High recombination rates correlate with genetic variation in Cardiocondyla obscurior ants.</title>
        <authorList>
            <person name="Errbii M."/>
        </authorList>
    </citation>
    <scope>NUCLEOTIDE SEQUENCE [LARGE SCALE GENOMIC DNA]</scope>
    <source>
        <strain evidence="2">Alpha-2009</strain>
        <tissue evidence="2">Whole body</tissue>
    </source>
</reference>
<evidence type="ECO:0000313" key="2">
    <source>
        <dbReference type="EMBL" id="KAL0102284.1"/>
    </source>
</evidence>
<organism evidence="2 3">
    <name type="scientific">Cardiocondyla obscurior</name>
    <dbReference type="NCBI Taxonomy" id="286306"/>
    <lineage>
        <taxon>Eukaryota</taxon>
        <taxon>Metazoa</taxon>
        <taxon>Ecdysozoa</taxon>
        <taxon>Arthropoda</taxon>
        <taxon>Hexapoda</taxon>
        <taxon>Insecta</taxon>
        <taxon>Pterygota</taxon>
        <taxon>Neoptera</taxon>
        <taxon>Endopterygota</taxon>
        <taxon>Hymenoptera</taxon>
        <taxon>Apocrita</taxon>
        <taxon>Aculeata</taxon>
        <taxon>Formicoidea</taxon>
        <taxon>Formicidae</taxon>
        <taxon>Myrmicinae</taxon>
        <taxon>Cardiocondyla</taxon>
    </lineage>
</organism>
<gene>
    <name evidence="2" type="ORF">PUN28_018664</name>
</gene>
<accession>A0AAW2EIU5</accession>
<dbReference type="Proteomes" id="UP001430953">
    <property type="component" value="Unassembled WGS sequence"/>
</dbReference>
<feature type="region of interest" description="Disordered" evidence="1">
    <location>
        <begin position="1"/>
        <end position="50"/>
    </location>
</feature>
<dbReference type="EMBL" id="JADYXP020000023">
    <property type="protein sequence ID" value="KAL0102284.1"/>
    <property type="molecule type" value="Genomic_DNA"/>
</dbReference>
<dbReference type="AlphaFoldDB" id="A0AAW2EIU5"/>
<proteinExistence type="predicted"/>
<protein>
    <submittedName>
        <fullName evidence="2">Uncharacterized protein</fullName>
    </submittedName>
</protein>
<feature type="compositionally biased region" description="Polar residues" evidence="1">
    <location>
        <begin position="38"/>
        <end position="50"/>
    </location>
</feature>
<sequence>MSTSNGGTKRTGRAGGRSKSFRYGHLSPASDSYRPSRRSQGSDQLGVTTTLPLRIVDVRETLDNVGSAVRIRAIAVEEQCKSDGPVFSESAILRGTERRRRPGRHQASAEHLIINVAL</sequence>